<keyword evidence="6 8" id="KW-0472">Membrane</keyword>
<dbReference type="RefSeq" id="WP_084090532.1">
    <property type="nucleotide sequence ID" value="NZ_FWXD01000009.1"/>
</dbReference>
<dbReference type="PANTHER" id="PTHR30558:SF3">
    <property type="entry name" value="BIOPOLYMER TRANSPORT PROTEIN EXBD-RELATED"/>
    <property type="match status" value="1"/>
</dbReference>
<keyword evidence="7" id="KW-0813">Transport</keyword>
<evidence type="ECO:0000256" key="4">
    <source>
        <dbReference type="ARBA" id="ARBA00022692"/>
    </source>
</evidence>
<evidence type="ECO:0000256" key="5">
    <source>
        <dbReference type="ARBA" id="ARBA00022989"/>
    </source>
</evidence>
<feature type="transmembrane region" description="Helical" evidence="8">
    <location>
        <begin position="12"/>
        <end position="32"/>
    </location>
</feature>
<evidence type="ECO:0000313" key="9">
    <source>
        <dbReference type="EMBL" id="SMC24370.1"/>
    </source>
</evidence>
<dbReference type="InterPro" id="IPR003400">
    <property type="entry name" value="ExbD"/>
</dbReference>
<comment type="subcellular location">
    <subcellularLocation>
        <location evidence="1">Cell membrane</location>
        <topology evidence="1">Single-pass membrane protein</topology>
    </subcellularLocation>
    <subcellularLocation>
        <location evidence="7">Cell membrane</location>
        <topology evidence="7">Single-pass type II membrane protein</topology>
    </subcellularLocation>
</comment>
<keyword evidence="3" id="KW-1003">Cell membrane</keyword>
<accession>A0A1W1XK53</accession>
<proteinExistence type="inferred from homology"/>
<dbReference type="GO" id="GO:0015031">
    <property type="term" value="P:protein transport"/>
    <property type="evidence" value="ECO:0007669"/>
    <property type="project" value="UniProtKB-KW"/>
</dbReference>
<dbReference type="AlphaFoldDB" id="A0A1W1XK53"/>
<dbReference type="GO" id="GO:0005886">
    <property type="term" value="C:plasma membrane"/>
    <property type="evidence" value="ECO:0007669"/>
    <property type="project" value="UniProtKB-SubCell"/>
</dbReference>
<keyword evidence="7" id="KW-0653">Protein transport</keyword>
<gene>
    <name evidence="9" type="ORF">SAMN02745857_01880</name>
</gene>
<keyword evidence="5 8" id="KW-1133">Transmembrane helix</keyword>
<keyword evidence="4 7" id="KW-0812">Transmembrane</keyword>
<dbReference type="Proteomes" id="UP000192761">
    <property type="component" value="Unassembled WGS sequence"/>
</dbReference>
<evidence type="ECO:0000256" key="1">
    <source>
        <dbReference type="ARBA" id="ARBA00004162"/>
    </source>
</evidence>
<evidence type="ECO:0000313" key="10">
    <source>
        <dbReference type="Proteomes" id="UP000192761"/>
    </source>
</evidence>
<dbReference type="EMBL" id="FWXD01000009">
    <property type="protein sequence ID" value="SMC24370.1"/>
    <property type="molecule type" value="Genomic_DNA"/>
</dbReference>
<reference evidence="9 10" key="1">
    <citation type="submission" date="2017-04" db="EMBL/GenBank/DDBJ databases">
        <authorList>
            <person name="Afonso C.L."/>
            <person name="Miller P.J."/>
            <person name="Scott M.A."/>
            <person name="Spackman E."/>
            <person name="Goraichik I."/>
            <person name="Dimitrov K.M."/>
            <person name="Suarez D.L."/>
            <person name="Swayne D.E."/>
        </authorList>
    </citation>
    <scope>NUCLEOTIDE SEQUENCE [LARGE SCALE GENOMIC DNA]</scope>
    <source>
        <strain evidence="9 10">DSM 23236</strain>
    </source>
</reference>
<evidence type="ECO:0000256" key="3">
    <source>
        <dbReference type="ARBA" id="ARBA00022475"/>
    </source>
</evidence>
<protein>
    <submittedName>
        <fullName evidence="9">Biopolymer transport protein ExbD</fullName>
    </submittedName>
</protein>
<name>A0A1W1XK53_9NEIS</name>
<dbReference type="OrthoDB" id="424972at2"/>
<evidence type="ECO:0000256" key="7">
    <source>
        <dbReference type="RuleBase" id="RU003879"/>
    </source>
</evidence>
<evidence type="ECO:0000256" key="6">
    <source>
        <dbReference type="ARBA" id="ARBA00023136"/>
    </source>
</evidence>
<dbReference type="PANTHER" id="PTHR30558">
    <property type="entry name" value="EXBD MEMBRANE COMPONENT OF PMF-DRIVEN MACROMOLECULE IMPORT SYSTEM"/>
    <property type="match status" value="1"/>
</dbReference>
<dbReference type="Gene3D" id="3.30.420.270">
    <property type="match status" value="1"/>
</dbReference>
<evidence type="ECO:0000256" key="2">
    <source>
        <dbReference type="ARBA" id="ARBA00005811"/>
    </source>
</evidence>
<keyword evidence="10" id="KW-1185">Reference proteome</keyword>
<evidence type="ECO:0000256" key="8">
    <source>
        <dbReference type="SAM" id="Phobius"/>
    </source>
</evidence>
<comment type="similarity">
    <text evidence="2 7">Belongs to the ExbD/TolR family.</text>
</comment>
<organism evidence="9 10">
    <name type="scientific">Andreprevotia lacus DSM 23236</name>
    <dbReference type="NCBI Taxonomy" id="1121001"/>
    <lineage>
        <taxon>Bacteria</taxon>
        <taxon>Pseudomonadati</taxon>
        <taxon>Pseudomonadota</taxon>
        <taxon>Betaproteobacteria</taxon>
        <taxon>Neisseriales</taxon>
        <taxon>Chitinibacteraceae</taxon>
        <taxon>Andreprevotia</taxon>
    </lineage>
</organism>
<dbReference type="STRING" id="1121001.SAMN02745857_01880"/>
<dbReference type="Pfam" id="PF02472">
    <property type="entry name" value="ExbD"/>
    <property type="match status" value="1"/>
</dbReference>
<sequence length="137" mass="15154">MKFRQRRHREEPEINFIPLIDVMLVILIFVMATTTYSKFAELKINLPTADAEKAAETPQTVQISISAGGQYSINEQLQTFSTPDEFALQLRKAAGNNPDPMIVINADGQASHQSVVNVMEAARLAGFGKLTFATQTK</sequence>
<dbReference type="GO" id="GO:0022857">
    <property type="term" value="F:transmembrane transporter activity"/>
    <property type="evidence" value="ECO:0007669"/>
    <property type="project" value="InterPro"/>
</dbReference>